<dbReference type="GO" id="GO:0008113">
    <property type="term" value="F:peptide-methionine (S)-S-oxide reductase activity"/>
    <property type="evidence" value="ECO:0007669"/>
    <property type="project" value="UniProtKB-EC"/>
</dbReference>
<evidence type="ECO:0000313" key="7">
    <source>
        <dbReference type="EMBL" id="MFD2067517.1"/>
    </source>
</evidence>
<evidence type="ECO:0000256" key="4">
    <source>
        <dbReference type="HAMAP-Rule" id="MF_01401"/>
    </source>
</evidence>
<dbReference type="InterPro" id="IPR036509">
    <property type="entry name" value="Met_Sox_Rdtase_MsrA_sf"/>
</dbReference>
<evidence type="ECO:0000259" key="6">
    <source>
        <dbReference type="Pfam" id="PF01625"/>
    </source>
</evidence>
<accession>A0ABW4WXS0</accession>
<evidence type="ECO:0000256" key="3">
    <source>
        <dbReference type="ARBA" id="ARBA00048782"/>
    </source>
</evidence>
<dbReference type="PROSITE" id="PS51257">
    <property type="entry name" value="PROKAR_LIPOPROTEIN"/>
    <property type="match status" value="1"/>
</dbReference>
<dbReference type="HAMAP" id="MF_01401">
    <property type="entry name" value="MsrA"/>
    <property type="match status" value="1"/>
</dbReference>
<keyword evidence="8" id="KW-1185">Reference proteome</keyword>
<feature type="active site" evidence="4">
    <location>
        <position position="57"/>
    </location>
</feature>
<feature type="chain" id="PRO_5047109038" description="Peptide methionine sulfoxide reductase MsrA" evidence="5">
    <location>
        <begin position="25"/>
        <end position="228"/>
    </location>
</feature>
<comment type="function">
    <text evidence="4">Has an important function as a repair enzyme for proteins that have been inactivated by oxidation. Catalyzes the reversible oxidation-reduction of methionine sulfoxide in proteins to methionine.</text>
</comment>
<dbReference type="RefSeq" id="WP_229958190.1">
    <property type="nucleotide sequence ID" value="NZ_JAJJWI010000002.1"/>
</dbReference>
<dbReference type="EMBL" id="JBHUHV010000037">
    <property type="protein sequence ID" value="MFD2067517.1"/>
    <property type="molecule type" value="Genomic_DNA"/>
</dbReference>
<comment type="caution">
    <text evidence="7">The sequence shown here is derived from an EMBL/GenBank/DDBJ whole genome shotgun (WGS) entry which is preliminary data.</text>
</comment>
<organism evidence="7 8">
    <name type="scientific">Pontibacter silvestris</name>
    <dbReference type="NCBI Taxonomy" id="2305183"/>
    <lineage>
        <taxon>Bacteria</taxon>
        <taxon>Pseudomonadati</taxon>
        <taxon>Bacteroidota</taxon>
        <taxon>Cytophagia</taxon>
        <taxon>Cytophagales</taxon>
        <taxon>Hymenobacteraceae</taxon>
        <taxon>Pontibacter</taxon>
    </lineage>
</organism>
<gene>
    <name evidence="4 7" type="primary">msrA</name>
    <name evidence="7" type="ORF">ACFSKU_11540</name>
</gene>
<comment type="catalytic activity">
    <reaction evidence="2 4">
        <text>L-methionyl-[protein] + [thioredoxin]-disulfide + H2O = L-methionyl-(S)-S-oxide-[protein] + [thioredoxin]-dithiol</text>
        <dbReference type="Rhea" id="RHEA:14217"/>
        <dbReference type="Rhea" id="RHEA-COMP:10698"/>
        <dbReference type="Rhea" id="RHEA-COMP:10700"/>
        <dbReference type="Rhea" id="RHEA-COMP:12313"/>
        <dbReference type="Rhea" id="RHEA-COMP:12315"/>
        <dbReference type="ChEBI" id="CHEBI:15377"/>
        <dbReference type="ChEBI" id="CHEBI:16044"/>
        <dbReference type="ChEBI" id="CHEBI:29950"/>
        <dbReference type="ChEBI" id="CHEBI:44120"/>
        <dbReference type="ChEBI" id="CHEBI:50058"/>
        <dbReference type="EC" id="1.8.4.11"/>
    </reaction>
</comment>
<dbReference type="SUPFAM" id="SSF55068">
    <property type="entry name" value="Peptide methionine sulfoxide reductase"/>
    <property type="match status" value="1"/>
</dbReference>
<reference evidence="8" key="1">
    <citation type="journal article" date="2019" name="Int. J. Syst. Evol. Microbiol.">
        <title>The Global Catalogue of Microorganisms (GCM) 10K type strain sequencing project: providing services to taxonomists for standard genome sequencing and annotation.</title>
        <authorList>
            <consortium name="The Broad Institute Genomics Platform"/>
            <consortium name="The Broad Institute Genome Sequencing Center for Infectious Disease"/>
            <person name="Wu L."/>
            <person name="Ma J."/>
        </authorList>
    </citation>
    <scope>NUCLEOTIDE SEQUENCE [LARGE SCALE GENOMIC DNA]</scope>
    <source>
        <strain evidence="8">JCM 16545</strain>
    </source>
</reference>
<dbReference type="EC" id="1.8.4.11" evidence="4"/>
<dbReference type="PANTHER" id="PTHR43774:SF1">
    <property type="entry name" value="PEPTIDE METHIONINE SULFOXIDE REDUCTASE MSRA 2"/>
    <property type="match status" value="1"/>
</dbReference>
<evidence type="ECO:0000256" key="1">
    <source>
        <dbReference type="ARBA" id="ARBA00023002"/>
    </source>
</evidence>
<feature type="domain" description="Peptide methionine sulphoxide reductase MsrA" evidence="6">
    <location>
        <begin position="50"/>
        <end position="201"/>
    </location>
</feature>
<dbReference type="Gene3D" id="3.30.1060.10">
    <property type="entry name" value="Peptide methionine sulphoxide reductase MsrA"/>
    <property type="match status" value="1"/>
</dbReference>
<feature type="signal peptide" evidence="5">
    <location>
        <begin position="1"/>
        <end position="24"/>
    </location>
</feature>
<comment type="catalytic activity">
    <reaction evidence="3 4">
        <text>[thioredoxin]-disulfide + L-methionine + H2O = L-methionine (S)-S-oxide + [thioredoxin]-dithiol</text>
        <dbReference type="Rhea" id="RHEA:19993"/>
        <dbReference type="Rhea" id="RHEA-COMP:10698"/>
        <dbReference type="Rhea" id="RHEA-COMP:10700"/>
        <dbReference type="ChEBI" id="CHEBI:15377"/>
        <dbReference type="ChEBI" id="CHEBI:29950"/>
        <dbReference type="ChEBI" id="CHEBI:50058"/>
        <dbReference type="ChEBI" id="CHEBI:57844"/>
        <dbReference type="ChEBI" id="CHEBI:58772"/>
        <dbReference type="EC" id="1.8.4.11"/>
    </reaction>
</comment>
<dbReference type="Proteomes" id="UP001597369">
    <property type="component" value="Unassembled WGS sequence"/>
</dbReference>
<evidence type="ECO:0000256" key="2">
    <source>
        <dbReference type="ARBA" id="ARBA00047806"/>
    </source>
</evidence>
<keyword evidence="5" id="KW-0732">Signal</keyword>
<evidence type="ECO:0000313" key="8">
    <source>
        <dbReference type="Proteomes" id="UP001597369"/>
    </source>
</evidence>
<sequence length="228" mass="26198">MMNVMRSLSIFLPLFLLVASCTQAEGERQANTGEKNFLTYDSTDTTGLAKATFAGGCFWCTEGYFERLKGIKRVVSGYTGGTKANPTYYEVSAGETGHAEAVQIYYDPKLLSYRELLKAFFLTHDPTTLNRQGPDIGEQYRSAIFYHNQEQKKMAEQYIAELELSGKYQNKIVTQVEPFTKFWEAEEYHQDFYRRNPNNPYIESVAKPKMKKFENVFQGKLKGDNKEE</sequence>
<dbReference type="Pfam" id="PF01625">
    <property type="entry name" value="PMSR"/>
    <property type="match status" value="1"/>
</dbReference>
<name>A0ABW4WXS0_9BACT</name>
<dbReference type="NCBIfam" id="TIGR00401">
    <property type="entry name" value="msrA"/>
    <property type="match status" value="1"/>
</dbReference>
<comment type="similarity">
    <text evidence="4">Belongs to the MsrA Met sulfoxide reductase family.</text>
</comment>
<dbReference type="PANTHER" id="PTHR43774">
    <property type="entry name" value="PEPTIDE METHIONINE SULFOXIDE REDUCTASE"/>
    <property type="match status" value="1"/>
</dbReference>
<proteinExistence type="inferred from homology"/>
<dbReference type="InterPro" id="IPR002569">
    <property type="entry name" value="Met_Sox_Rdtase_MsrA_dom"/>
</dbReference>
<evidence type="ECO:0000256" key="5">
    <source>
        <dbReference type="SAM" id="SignalP"/>
    </source>
</evidence>
<keyword evidence="1 4" id="KW-0560">Oxidoreductase</keyword>
<protein>
    <recommendedName>
        <fullName evidence="4">Peptide methionine sulfoxide reductase MsrA</fullName>
        <shortName evidence="4">Protein-methionine-S-oxide reductase</shortName>
        <ecNumber evidence="4">1.8.4.11</ecNumber>
    </recommendedName>
    <alternativeName>
        <fullName evidence="4">Peptide-methionine (S)-S-oxide reductase</fullName>
        <shortName evidence="4">Peptide Met(O) reductase</shortName>
    </alternativeName>
</protein>